<evidence type="ECO:0000256" key="1">
    <source>
        <dbReference type="ARBA" id="ARBA00004196"/>
    </source>
</evidence>
<dbReference type="GO" id="GO:0020037">
    <property type="term" value="F:heme binding"/>
    <property type="evidence" value="ECO:0007669"/>
    <property type="project" value="InterPro"/>
</dbReference>
<dbReference type="InterPro" id="IPR004852">
    <property type="entry name" value="Di-haem_cyt_c_peroxidsae"/>
</dbReference>
<keyword evidence="6" id="KW-0575">Peroxidase</keyword>
<dbReference type="InterPro" id="IPR036909">
    <property type="entry name" value="Cyt_c-like_dom_sf"/>
</dbReference>
<dbReference type="PANTHER" id="PTHR30600:SF10">
    <property type="entry name" value="BLL6722 PROTEIN"/>
    <property type="match status" value="1"/>
</dbReference>
<gene>
    <name evidence="7" type="ORF">BECKTUN1418D_GA0071000_12562</name>
    <name evidence="8" type="ORF">BECKTUN1418E_GA0071001_12512</name>
    <name evidence="6" type="ORF">BECKTUN1418F_GA0071002_12532</name>
</gene>
<organism evidence="6">
    <name type="scientific">Candidatus Kentrum sp. TUN</name>
    <dbReference type="NCBI Taxonomy" id="2126343"/>
    <lineage>
        <taxon>Bacteria</taxon>
        <taxon>Pseudomonadati</taxon>
        <taxon>Pseudomonadota</taxon>
        <taxon>Gammaproteobacteria</taxon>
        <taxon>Candidatus Kentrum</taxon>
    </lineage>
</organism>
<reference evidence="6" key="1">
    <citation type="submission" date="2019-02" db="EMBL/GenBank/DDBJ databases">
        <authorList>
            <person name="Gruber-Vodicka R. H."/>
            <person name="Seah K. B. B."/>
        </authorList>
    </citation>
    <scope>NUCLEOTIDE SEQUENCE</scope>
    <source>
        <strain evidence="7">BECK_BY1</strain>
        <strain evidence="8">BECK_BY2</strain>
        <strain evidence="6">BECK_BY3</strain>
    </source>
</reference>
<dbReference type="InterPro" id="IPR051395">
    <property type="entry name" value="Cytochrome_c_Peroxidase/MauG"/>
</dbReference>
<comment type="subcellular location">
    <subcellularLocation>
        <location evidence="1">Cell envelope</location>
    </subcellularLocation>
</comment>
<evidence type="ECO:0000256" key="4">
    <source>
        <dbReference type="SAM" id="SignalP"/>
    </source>
</evidence>
<proteinExistence type="predicted"/>
<accession>A0A451A5L0</accession>
<dbReference type="Pfam" id="PF03150">
    <property type="entry name" value="CCP_MauG"/>
    <property type="match status" value="1"/>
</dbReference>
<keyword evidence="2 4" id="KW-0732">Signal</keyword>
<dbReference type="EMBL" id="CAADFY010000253">
    <property type="protein sequence ID" value="VFK61326.1"/>
    <property type="molecule type" value="Genomic_DNA"/>
</dbReference>
<evidence type="ECO:0000313" key="7">
    <source>
        <dbReference type="EMBL" id="VFK64335.1"/>
    </source>
</evidence>
<sequence>MPRILAILFTLALLSDSAAQASEFRLRDSCPPGFKLAGDGGCVLRNPYQFYDSLQNEGVGGTHTSLPAHRDGFTPQEIDLGRYLFFDPLLSGDGSISCASCHHPDQGFSDGRGRSVGVDGHVVSRSAPTLWNVAFLKRLFWDARAESLEEQTQGPLYTSQEDG</sequence>
<evidence type="ECO:0000256" key="2">
    <source>
        <dbReference type="ARBA" id="ARBA00022729"/>
    </source>
</evidence>
<dbReference type="GO" id="GO:0009055">
    <property type="term" value="F:electron transfer activity"/>
    <property type="evidence" value="ECO:0007669"/>
    <property type="project" value="InterPro"/>
</dbReference>
<feature type="domain" description="Di-haem cytochrome c peroxidase" evidence="5">
    <location>
        <begin position="76"/>
        <end position="161"/>
    </location>
</feature>
<name>A0A451A5L0_9GAMM</name>
<dbReference type="GO" id="GO:0004130">
    <property type="term" value="F:cytochrome-c peroxidase activity"/>
    <property type="evidence" value="ECO:0007669"/>
    <property type="project" value="TreeGrafter"/>
</dbReference>
<keyword evidence="3" id="KW-0560">Oxidoreductase</keyword>
<dbReference type="GO" id="GO:0030313">
    <property type="term" value="C:cell envelope"/>
    <property type="evidence" value="ECO:0007669"/>
    <property type="project" value="UniProtKB-SubCell"/>
</dbReference>
<dbReference type="AlphaFoldDB" id="A0A451A5L0"/>
<dbReference type="Gene3D" id="1.10.760.10">
    <property type="entry name" value="Cytochrome c-like domain"/>
    <property type="match status" value="1"/>
</dbReference>
<dbReference type="EMBL" id="CAADFX010000256">
    <property type="protein sequence ID" value="VFK64335.1"/>
    <property type="molecule type" value="Genomic_DNA"/>
</dbReference>
<evidence type="ECO:0000259" key="5">
    <source>
        <dbReference type="Pfam" id="PF03150"/>
    </source>
</evidence>
<dbReference type="SUPFAM" id="SSF46626">
    <property type="entry name" value="Cytochrome c"/>
    <property type="match status" value="1"/>
</dbReference>
<evidence type="ECO:0000313" key="8">
    <source>
        <dbReference type="EMBL" id="VFK70246.1"/>
    </source>
</evidence>
<dbReference type="PANTHER" id="PTHR30600">
    <property type="entry name" value="CYTOCHROME C PEROXIDASE-RELATED"/>
    <property type="match status" value="1"/>
</dbReference>
<feature type="chain" id="PRO_5033823225" evidence="4">
    <location>
        <begin position="22"/>
        <end position="163"/>
    </location>
</feature>
<evidence type="ECO:0000256" key="3">
    <source>
        <dbReference type="ARBA" id="ARBA00023002"/>
    </source>
</evidence>
<feature type="signal peptide" evidence="4">
    <location>
        <begin position="1"/>
        <end position="21"/>
    </location>
</feature>
<protein>
    <submittedName>
        <fullName evidence="6">Di-haem cytochrome c peroxidase</fullName>
    </submittedName>
</protein>
<dbReference type="EMBL" id="CAADFV010000251">
    <property type="protein sequence ID" value="VFK70246.1"/>
    <property type="molecule type" value="Genomic_DNA"/>
</dbReference>
<evidence type="ECO:0000313" key="6">
    <source>
        <dbReference type="EMBL" id="VFK61326.1"/>
    </source>
</evidence>